<feature type="compositionally biased region" description="Basic and acidic residues" evidence="1">
    <location>
        <begin position="15"/>
        <end position="25"/>
    </location>
</feature>
<protein>
    <submittedName>
        <fullName evidence="2">Uncharacterized protein</fullName>
    </submittedName>
</protein>
<feature type="region of interest" description="Disordered" evidence="1">
    <location>
        <begin position="1"/>
        <end position="50"/>
    </location>
</feature>
<name>A0A067LRA4_JATCU</name>
<proteinExistence type="predicted"/>
<organism evidence="2 3">
    <name type="scientific">Jatropha curcas</name>
    <name type="common">Barbados nut</name>
    <dbReference type="NCBI Taxonomy" id="180498"/>
    <lineage>
        <taxon>Eukaryota</taxon>
        <taxon>Viridiplantae</taxon>
        <taxon>Streptophyta</taxon>
        <taxon>Embryophyta</taxon>
        <taxon>Tracheophyta</taxon>
        <taxon>Spermatophyta</taxon>
        <taxon>Magnoliopsida</taxon>
        <taxon>eudicotyledons</taxon>
        <taxon>Gunneridae</taxon>
        <taxon>Pentapetalae</taxon>
        <taxon>rosids</taxon>
        <taxon>fabids</taxon>
        <taxon>Malpighiales</taxon>
        <taxon>Euphorbiaceae</taxon>
        <taxon>Crotonoideae</taxon>
        <taxon>Jatropheae</taxon>
        <taxon>Jatropha</taxon>
    </lineage>
</organism>
<sequence>MSHKEPPASRAPKPGKVDRLEKNPVRAESSNAQATTDVNSVIRKKAQQVR</sequence>
<reference evidence="2 3" key="1">
    <citation type="journal article" date="2014" name="PLoS ONE">
        <title>Global Analysis of Gene Expression Profiles in Physic Nut (Jatropha curcas L.) Seedlings Exposed to Salt Stress.</title>
        <authorList>
            <person name="Zhang L."/>
            <person name="Zhang C."/>
            <person name="Wu P."/>
            <person name="Chen Y."/>
            <person name="Li M."/>
            <person name="Jiang H."/>
            <person name="Wu G."/>
        </authorList>
    </citation>
    <scope>NUCLEOTIDE SEQUENCE [LARGE SCALE GENOMIC DNA]</scope>
    <source>
        <strain evidence="3">cv. GZQX0401</strain>
        <tissue evidence="2">Young leaves</tissue>
    </source>
</reference>
<gene>
    <name evidence="2" type="ORF">JCGZ_22140</name>
</gene>
<dbReference type="EMBL" id="KK914194">
    <property type="protein sequence ID" value="KDP47144.1"/>
    <property type="molecule type" value="Genomic_DNA"/>
</dbReference>
<evidence type="ECO:0000313" key="3">
    <source>
        <dbReference type="Proteomes" id="UP000027138"/>
    </source>
</evidence>
<dbReference type="Proteomes" id="UP000027138">
    <property type="component" value="Unassembled WGS sequence"/>
</dbReference>
<accession>A0A067LRA4</accession>
<feature type="compositionally biased region" description="Polar residues" evidence="1">
    <location>
        <begin position="28"/>
        <end position="39"/>
    </location>
</feature>
<evidence type="ECO:0000313" key="2">
    <source>
        <dbReference type="EMBL" id="KDP47144.1"/>
    </source>
</evidence>
<evidence type="ECO:0000256" key="1">
    <source>
        <dbReference type="SAM" id="MobiDB-lite"/>
    </source>
</evidence>
<dbReference type="AlphaFoldDB" id="A0A067LRA4"/>
<keyword evidence="3" id="KW-1185">Reference proteome</keyword>